<dbReference type="SUPFAM" id="SSF52788">
    <property type="entry name" value="Phosphotyrosine protein phosphatases I"/>
    <property type="match status" value="1"/>
</dbReference>
<dbReference type="FunFam" id="3.40.50.2300:FF:000113">
    <property type="entry name" value="Low molecular weight protein-tyrosine-phosphatase"/>
    <property type="match status" value="1"/>
</dbReference>
<organism evidence="6 7">
    <name type="scientific">Pelagicoccus albus</name>
    <dbReference type="NCBI Taxonomy" id="415222"/>
    <lineage>
        <taxon>Bacteria</taxon>
        <taxon>Pseudomonadati</taxon>
        <taxon>Verrucomicrobiota</taxon>
        <taxon>Opitutia</taxon>
        <taxon>Puniceicoccales</taxon>
        <taxon>Pelagicoccaceae</taxon>
        <taxon>Pelagicoccus</taxon>
    </lineage>
</organism>
<sequence length="160" mass="17458">MAKSHPITSLLFVCMGNICRSPSGENVMRKLLEDAGLADSVKCDSAGTIGYHTGNPPDPRMTVAGKKRGLPMTGSARQVTAEDLDEFDLILAMDDANYADLLALSTPENEHKIKRFCDFCIQHPDTEVPDPYYGGAQGFEHVLDLLEDGCLQILKEIQSS</sequence>
<dbReference type="AlphaFoldDB" id="A0A7X1B761"/>
<evidence type="ECO:0000259" key="5">
    <source>
        <dbReference type="SMART" id="SM00226"/>
    </source>
</evidence>
<dbReference type="Gene3D" id="3.40.50.2300">
    <property type="match status" value="1"/>
</dbReference>
<comment type="caution">
    <text evidence="6">The sequence shown here is derived from an EMBL/GenBank/DDBJ whole genome shotgun (WGS) entry which is preliminary data.</text>
</comment>
<evidence type="ECO:0000313" key="7">
    <source>
        <dbReference type="Proteomes" id="UP000526501"/>
    </source>
</evidence>
<dbReference type="InterPro" id="IPR017867">
    <property type="entry name" value="Tyr_phospatase_low_mol_wt"/>
</dbReference>
<keyword evidence="7" id="KW-1185">Reference proteome</keyword>
<dbReference type="SMART" id="SM00226">
    <property type="entry name" value="LMWPc"/>
    <property type="match status" value="1"/>
</dbReference>
<keyword evidence="3" id="KW-0904">Protein phosphatase</keyword>
<dbReference type="InterPro" id="IPR052995">
    <property type="entry name" value="LMW-PTP"/>
</dbReference>
<reference evidence="6 7" key="1">
    <citation type="submission" date="2020-07" db="EMBL/GenBank/DDBJ databases">
        <authorList>
            <person name="Feng X."/>
        </authorList>
    </citation>
    <scope>NUCLEOTIDE SEQUENCE [LARGE SCALE GENOMIC DNA]</scope>
    <source>
        <strain evidence="6 7">JCM23202</strain>
    </source>
</reference>
<name>A0A7X1B761_9BACT</name>
<dbReference type="RefSeq" id="WP_185660631.1">
    <property type="nucleotide sequence ID" value="NZ_CAWPOO010000012.1"/>
</dbReference>
<feature type="domain" description="Phosphotyrosine protein phosphatase I" evidence="5">
    <location>
        <begin position="8"/>
        <end position="156"/>
    </location>
</feature>
<dbReference type="Pfam" id="PF01451">
    <property type="entry name" value="LMWPc"/>
    <property type="match status" value="1"/>
</dbReference>
<gene>
    <name evidence="6" type="ORF">H5P27_12005</name>
</gene>
<proteinExistence type="inferred from homology"/>
<comment type="similarity">
    <text evidence="1">Belongs to the low molecular weight phosphotyrosine protein phosphatase family.</text>
</comment>
<dbReference type="InterPro" id="IPR023485">
    <property type="entry name" value="Ptyr_pPase"/>
</dbReference>
<evidence type="ECO:0000313" key="6">
    <source>
        <dbReference type="EMBL" id="MBC2606767.1"/>
    </source>
</evidence>
<dbReference type="PRINTS" id="PR00719">
    <property type="entry name" value="LMWPTPASE"/>
</dbReference>
<dbReference type="PANTHER" id="PTHR47439">
    <property type="entry name" value="LOW MOLECULAR WEIGHT PHOSPHOTYROSINE PROTEIN PHOSPHATASE-RELATED"/>
    <property type="match status" value="1"/>
</dbReference>
<accession>A0A7X1B761</accession>
<keyword evidence="2" id="KW-0378">Hydrolase</keyword>
<dbReference type="InterPro" id="IPR036196">
    <property type="entry name" value="Ptyr_pPase_sf"/>
</dbReference>
<feature type="active site" description="Nucleophile" evidence="4">
    <location>
        <position position="14"/>
    </location>
</feature>
<evidence type="ECO:0000256" key="3">
    <source>
        <dbReference type="ARBA" id="ARBA00022912"/>
    </source>
</evidence>
<dbReference type="EMBL" id="JACHVC010000012">
    <property type="protein sequence ID" value="MBC2606767.1"/>
    <property type="molecule type" value="Genomic_DNA"/>
</dbReference>
<evidence type="ECO:0000256" key="1">
    <source>
        <dbReference type="ARBA" id="ARBA00011063"/>
    </source>
</evidence>
<evidence type="ECO:0000256" key="4">
    <source>
        <dbReference type="PIRSR" id="PIRSR617867-1"/>
    </source>
</evidence>
<dbReference type="CDD" id="cd16343">
    <property type="entry name" value="LMWPTP"/>
    <property type="match status" value="1"/>
</dbReference>
<evidence type="ECO:0000256" key="2">
    <source>
        <dbReference type="ARBA" id="ARBA00022801"/>
    </source>
</evidence>
<dbReference type="PANTHER" id="PTHR47439:SF1">
    <property type="entry name" value="ACID PHOSPHATASE"/>
    <property type="match status" value="1"/>
</dbReference>
<feature type="active site" description="Proton donor" evidence="4">
    <location>
        <position position="130"/>
    </location>
</feature>
<feature type="active site" evidence="4">
    <location>
        <position position="20"/>
    </location>
</feature>
<dbReference type="GO" id="GO:0004725">
    <property type="term" value="F:protein tyrosine phosphatase activity"/>
    <property type="evidence" value="ECO:0007669"/>
    <property type="project" value="InterPro"/>
</dbReference>
<dbReference type="Proteomes" id="UP000526501">
    <property type="component" value="Unassembled WGS sequence"/>
</dbReference>
<protein>
    <submittedName>
        <fullName evidence="6">Low molecular weight phosphotyrosine protein phosphatase</fullName>
    </submittedName>
</protein>